<dbReference type="Pfam" id="PF04389">
    <property type="entry name" value="Peptidase_M28"/>
    <property type="match status" value="1"/>
</dbReference>
<dbReference type="PANTHER" id="PTHR12147:SF26">
    <property type="entry name" value="PEPTIDASE M28 DOMAIN-CONTAINING PROTEIN"/>
    <property type="match status" value="1"/>
</dbReference>
<dbReference type="EMBL" id="PSUL01000035">
    <property type="protein sequence ID" value="PPF11303.1"/>
    <property type="molecule type" value="Genomic_DNA"/>
</dbReference>
<feature type="domain" description="PA" evidence="3">
    <location>
        <begin position="185"/>
        <end position="273"/>
    </location>
</feature>
<accession>A0ABD6W5W4</accession>
<dbReference type="InterPro" id="IPR007484">
    <property type="entry name" value="Peptidase_M28"/>
</dbReference>
<dbReference type="Gene3D" id="3.40.630.10">
    <property type="entry name" value="Zn peptidases"/>
    <property type="match status" value="1"/>
</dbReference>
<evidence type="ECO:0000313" key="6">
    <source>
        <dbReference type="Proteomes" id="UP000237881"/>
    </source>
</evidence>
<dbReference type="InterPro" id="IPR003137">
    <property type="entry name" value="PA_domain"/>
</dbReference>
<dbReference type="InterPro" id="IPR046450">
    <property type="entry name" value="PA_dom_sf"/>
</dbReference>
<evidence type="ECO:0000259" key="4">
    <source>
        <dbReference type="Pfam" id="PF04389"/>
    </source>
</evidence>
<dbReference type="AlphaFoldDB" id="A0ABD6W5W4"/>
<feature type="transmembrane region" description="Helical" evidence="2">
    <location>
        <begin position="589"/>
        <end position="610"/>
    </location>
</feature>
<dbReference type="Pfam" id="PF02225">
    <property type="entry name" value="PA"/>
    <property type="match status" value="1"/>
</dbReference>
<dbReference type="PROSITE" id="PS51318">
    <property type="entry name" value="TAT"/>
    <property type="match status" value="1"/>
</dbReference>
<gene>
    <name evidence="5" type="ORF">C5C04_12465</name>
</gene>
<dbReference type="KEGG" id="rry:C1O28_09575"/>
<sequence length="618" mass="63164">MKSGRKGLGGAPSCEYPRRRRDSLPVFREERDRTADAAARSRREGAPVARTTTNTLNGRRRRSLIGSSAVIGAGALVAGLAFAPTANAAEPVDFADTVTVDGIMTHLEALQAIADANGGTRAIGTPGYELSGEYVEAVLASAGYTTTRQDFTTSTQTIDTFTLTTGTGAVGTPMEFTPSTPEGGVTGELIAPVDPLGCTADAWTGLDATGKVALVSRGSCSFLEKSIAAGAAGASAILIYDNAPSDALNGTFGAQDEAAIPGVGLTQAEGQALLAALPASVSVLIEQTTTEVATFTILTETPGGDHDNVVMLGAHLDSVPAGPGINDNGSGSATLLETAVQLAAAGETTNAVRFAWWGAEEVGLVGSHTYVDSLSQEDASKITTYMNFDMVASPNYVISVYDANESSFEAPVEVPAGSIATEKAFTDYFDSIDQPWIDTAFDGRSDYDGFISVGIPSSGVFTGADDVKTEEEVALFGGTAGITHDPNYHSAADDIDNINQEALGITSKAIAFVTASFAADTSAIDAEKNPTTPTPEPTVTPTAEPPIPPIAEPTVPPATAPTTSSTPIPVAPDPGGRPPLAATGADIELPLGLGALLITGGIGGLALAALRRQRAERG</sequence>
<feature type="region of interest" description="Disordered" evidence="1">
    <location>
        <begin position="524"/>
        <end position="577"/>
    </location>
</feature>
<feature type="compositionally biased region" description="Basic and acidic residues" evidence="1">
    <location>
        <begin position="27"/>
        <end position="45"/>
    </location>
</feature>
<reference evidence="5 6" key="1">
    <citation type="submission" date="2018-02" db="EMBL/GenBank/DDBJ databases">
        <title>Bacteriophage NCPPB3778 and a type I-E CRISPR drive the evolution of the US Biological Select Agent, Rathayibacter toxicus.</title>
        <authorList>
            <person name="Davis E.W.II."/>
            <person name="Tabima J.F."/>
            <person name="Weisberg A.J."/>
            <person name="Lopes L.D."/>
            <person name="Wiseman M.S."/>
            <person name="Wiseman M.S."/>
            <person name="Pupko T."/>
            <person name="Belcher M.S."/>
            <person name="Sechler A.J."/>
            <person name="Tancos M.A."/>
            <person name="Schroeder B.K."/>
            <person name="Murray T.D."/>
            <person name="Luster D.G."/>
            <person name="Schneider W.L."/>
            <person name="Rogers E."/>
            <person name="Andreote F.D."/>
            <person name="Grunwald N.J."/>
            <person name="Putnam M.L."/>
            <person name="Chang J.H."/>
        </authorList>
    </citation>
    <scope>NUCLEOTIDE SEQUENCE [LARGE SCALE GENOMIC DNA]</scope>
    <source>
        <strain evidence="5 6">AY1I9</strain>
    </source>
</reference>
<evidence type="ECO:0000256" key="1">
    <source>
        <dbReference type="SAM" id="MobiDB-lite"/>
    </source>
</evidence>
<evidence type="ECO:0000259" key="3">
    <source>
        <dbReference type="Pfam" id="PF02225"/>
    </source>
</evidence>
<protein>
    <submittedName>
        <fullName evidence="5">Peptidase M28</fullName>
    </submittedName>
</protein>
<evidence type="ECO:0000313" key="5">
    <source>
        <dbReference type="EMBL" id="PPF11303.1"/>
    </source>
</evidence>
<keyword evidence="2" id="KW-0812">Transmembrane</keyword>
<feature type="domain" description="Peptidase M28" evidence="4">
    <location>
        <begin position="297"/>
        <end position="511"/>
    </location>
</feature>
<feature type="compositionally biased region" description="Pro residues" evidence="1">
    <location>
        <begin position="532"/>
        <end position="559"/>
    </location>
</feature>
<keyword evidence="2" id="KW-0472">Membrane</keyword>
<name>A0ABD6W5W4_RATRA</name>
<dbReference type="PANTHER" id="PTHR12147">
    <property type="entry name" value="METALLOPEPTIDASE M28 FAMILY MEMBER"/>
    <property type="match status" value="1"/>
</dbReference>
<dbReference type="InterPro" id="IPR045175">
    <property type="entry name" value="M28_fam"/>
</dbReference>
<organism evidence="5 6">
    <name type="scientific">Rathayibacter rathayi</name>
    <name type="common">Corynebacterium rathayi</name>
    <dbReference type="NCBI Taxonomy" id="33887"/>
    <lineage>
        <taxon>Bacteria</taxon>
        <taxon>Bacillati</taxon>
        <taxon>Actinomycetota</taxon>
        <taxon>Actinomycetes</taxon>
        <taxon>Micrococcales</taxon>
        <taxon>Microbacteriaceae</taxon>
        <taxon>Rathayibacter</taxon>
    </lineage>
</organism>
<dbReference type="Proteomes" id="UP000237881">
    <property type="component" value="Unassembled WGS sequence"/>
</dbReference>
<dbReference type="SUPFAM" id="SSF53187">
    <property type="entry name" value="Zn-dependent exopeptidases"/>
    <property type="match status" value="1"/>
</dbReference>
<keyword evidence="2" id="KW-1133">Transmembrane helix</keyword>
<feature type="transmembrane region" description="Helical" evidence="2">
    <location>
        <begin position="64"/>
        <end position="83"/>
    </location>
</feature>
<dbReference type="InterPro" id="IPR006311">
    <property type="entry name" value="TAT_signal"/>
</dbReference>
<feature type="region of interest" description="Disordered" evidence="1">
    <location>
        <begin position="1"/>
        <end position="49"/>
    </location>
</feature>
<feature type="compositionally biased region" description="Gly residues" evidence="1">
    <location>
        <begin position="1"/>
        <end position="10"/>
    </location>
</feature>
<comment type="caution">
    <text evidence="5">The sequence shown here is derived from an EMBL/GenBank/DDBJ whole genome shotgun (WGS) entry which is preliminary data.</text>
</comment>
<dbReference type="Gene3D" id="3.50.30.30">
    <property type="match status" value="1"/>
</dbReference>
<evidence type="ECO:0000256" key="2">
    <source>
        <dbReference type="SAM" id="Phobius"/>
    </source>
</evidence>
<dbReference type="SUPFAM" id="SSF52025">
    <property type="entry name" value="PA domain"/>
    <property type="match status" value="1"/>
</dbReference>
<proteinExistence type="predicted"/>